<accession>A0A7J7KIN9</accession>
<comment type="caution">
    <text evidence="3">The sequence shown here is derived from an EMBL/GenBank/DDBJ whole genome shotgun (WGS) entry which is preliminary data.</text>
</comment>
<name>A0A7J7KIN9_BUGNE</name>
<dbReference type="GO" id="GO:0005829">
    <property type="term" value="C:cytosol"/>
    <property type="evidence" value="ECO:0007669"/>
    <property type="project" value="TreeGrafter"/>
</dbReference>
<evidence type="ECO:0000313" key="3">
    <source>
        <dbReference type="EMBL" id="KAF6038115.1"/>
    </source>
</evidence>
<evidence type="ECO:0000256" key="1">
    <source>
        <dbReference type="ARBA" id="ARBA00022448"/>
    </source>
</evidence>
<dbReference type="GO" id="GO:1902387">
    <property type="term" value="F:ceramide 1-phosphate binding"/>
    <property type="evidence" value="ECO:0007669"/>
    <property type="project" value="TreeGrafter"/>
</dbReference>
<protein>
    <submittedName>
        <fullName evidence="3">PLEKHA8</fullName>
    </submittedName>
</protein>
<dbReference type="EMBL" id="VXIV02000469">
    <property type="protein sequence ID" value="KAF6038115.1"/>
    <property type="molecule type" value="Genomic_DNA"/>
</dbReference>
<keyword evidence="4" id="KW-1185">Reference proteome</keyword>
<dbReference type="OrthoDB" id="205255at2759"/>
<sequence length="204" mass="23027">MEYMFCSFVSMATHLDQPIQTEQFLNCCRALSEMFDKLSASAFSPIKSGFNTNIKLINDKYLTDKKRYSTLEAILKEEKGRNYHTSKGSASTELLWLTRSLIFVSELFDNIEDKPTFYAAITAAYEASVKQYHNFLVVGKAAPSKEVALEGFTINKGDTGKPGYTGCLYDSMYTYNDALSDVCSNIEDMFQKEADITIMHRPPS</sequence>
<dbReference type="GO" id="GO:0016020">
    <property type="term" value="C:membrane"/>
    <property type="evidence" value="ECO:0007669"/>
    <property type="project" value="TreeGrafter"/>
</dbReference>
<organism evidence="3 4">
    <name type="scientific">Bugula neritina</name>
    <name type="common">Brown bryozoan</name>
    <name type="synonym">Sertularia neritina</name>
    <dbReference type="NCBI Taxonomy" id="10212"/>
    <lineage>
        <taxon>Eukaryota</taxon>
        <taxon>Metazoa</taxon>
        <taxon>Spiralia</taxon>
        <taxon>Lophotrochozoa</taxon>
        <taxon>Bryozoa</taxon>
        <taxon>Gymnolaemata</taxon>
        <taxon>Cheilostomatida</taxon>
        <taxon>Flustrina</taxon>
        <taxon>Buguloidea</taxon>
        <taxon>Bugulidae</taxon>
        <taxon>Bugula</taxon>
    </lineage>
</organism>
<dbReference type="InterPro" id="IPR014830">
    <property type="entry name" value="Glycolipid_transfer_prot_dom"/>
</dbReference>
<dbReference type="SUPFAM" id="SSF110004">
    <property type="entry name" value="Glycolipid transfer protein, GLTP"/>
    <property type="match status" value="1"/>
</dbReference>
<gene>
    <name evidence="3" type="ORF">EB796_003591</name>
</gene>
<evidence type="ECO:0000259" key="2">
    <source>
        <dbReference type="Pfam" id="PF08718"/>
    </source>
</evidence>
<keyword evidence="1" id="KW-0813">Transport</keyword>
<reference evidence="3" key="1">
    <citation type="submission" date="2020-06" db="EMBL/GenBank/DDBJ databases">
        <title>Draft genome of Bugula neritina, a colonial animal packing powerful symbionts and potential medicines.</title>
        <authorList>
            <person name="Rayko M."/>
        </authorList>
    </citation>
    <scope>NUCLEOTIDE SEQUENCE [LARGE SCALE GENOMIC DNA]</scope>
    <source>
        <strain evidence="3">Kwan_BN1</strain>
    </source>
</reference>
<dbReference type="Proteomes" id="UP000593567">
    <property type="component" value="Unassembled WGS sequence"/>
</dbReference>
<proteinExistence type="predicted"/>
<evidence type="ECO:0000313" key="4">
    <source>
        <dbReference type="Proteomes" id="UP000593567"/>
    </source>
</evidence>
<dbReference type="AlphaFoldDB" id="A0A7J7KIN9"/>
<dbReference type="PANTHER" id="PTHR10219:SF25">
    <property type="entry name" value="PLECKSTRIN HOMOLOGY DOMAIN-CONTAINING FAMILY A MEMBER 8"/>
    <property type="match status" value="1"/>
</dbReference>
<dbReference type="Gene3D" id="1.10.3520.10">
    <property type="entry name" value="Glycolipid transfer protein"/>
    <property type="match status" value="1"/>
</dbReference>
<dbReference type="InterPro" id="IPR036497">
    <property type="entry name" value="GLTP_sf"/>
</dbReference>
<dbReference type="GO" id="GO:1902388">
    <property type="term" value="F:ceramide 1-phosphate transfer activity"/>
    <property type="evidence" value="ECO:0007669"/>
    <property type="project" value="TreeGrafter"/>
</dbReference>
<feature type="domain" description="Glycolipid transfer protein" evidence="2">
    <location>
        <begin position="19"/>
        <end position="138"/>
    </location>
</feature>
<dbReference type="Pfam" id="PF08718">
    <property type="entry name" value="GLTP"/>
    <property type="match status" value="1"/>
</dbReference>
<dbReference type="PANTHER" id="PTHR10219">
    <property type="entry name" value="GLYCOLIPID TRANSFER PROTEIN-RELATED"/>
    <property type="match status" value="1"/>
</dbReference>